<dbReference type="EMBL" id="CP042913">
    <property type="protein sequence ID" value="QEG34568.1"/>
    <property type="molecule type" value="Genomic_DNA"/>
</dbReference>
<dbReference type="AlphaFoldDB" id="A0A5B9Q6C1"/>
<evidence type="ECO:0000313" key="3">
    <source>
        <dbReference type="Proteomes" id="UP000323917"/>
    </source>
</evidence>
<dbReference type="NCBIfam" id="TIGR05002">
    <property type="entry name" value="NxxGxxAF_repeat"/>
    <property type="match status" value="7"/>
</dbReference>
<gene>
    <name evidence="2" type="ORF">Pr1d_18490</name>
</gene>
<dbReference type="Proteomes" id="UP000323917">
    <property type="component" value="Chromosome"/>
</dbReference>
<evidence type="ECO:0008006" key="4">
    <source>
        <dbReference type="Google" id="ProtNLM"/>
    </source>
</evidence>
<proteinExistence type="predicted"/>
<reference evidence="2 3" key="1">
    <citation type="submission" date="2019-08" db="EMBL/GenBank/DDBJ databases">
        <title>Deep-cultivation of Planctomycetes and their phenomic and genomic characterization uncovers novel biology.</title>
        <authorList>
            <person name="Wiegand S."/>
            <person name="Jogler M."/>
            <person name="Boedeker C."/>
            <person name="Pinto D."/>
            <person name="Vollmers J."/>
            <person name="Rivas-Marin E."/>
            <person name="Kohn T."/>
            <person name="Peeters S.H."/>
            <person name="Heuer A."/>
            <person name="Rast P."/>
            <person name="Oberbeckmann S."/>
            <person name="Bunk B."/>
            <person name="Jeske O."/>
            <person name="Meyerdierks A."/>
            <person name="Storesund J.E."/>
            <person name="Kallscheuer N."/>
            <person name="Luecker S."/>
            <person name="Lage O.M."/>
            <person name="Pohl T."/>
            <person name="Merkel B.J."/>
            <person name="Hornburger P."/>
            <person name="Mueller R.-W."/>
            <person name="Bruemmer F."/>
            <person name="Labrenz M."/>
            <person name="Spormann A.M."/>
            <person name="Op den Camp H."/>
            <person name="Overmann J."/>
            <person name="Amann R."/>
            <person name="Jetten M.S.M."/>
            <person name="Mascher T."/>
            <person name="Medema M.H."/>
            <person name="Devos D.P."/>
            <person name="Kaster A.-K."/>
            <person name="Ovreas L."/>
            <person name="Rohde M."/>
            <person name="Galperin M.Y."/>
            <person name="Jogler C."/>
        </authorList>
    </citation>
    <scope>NUCLEOTIDE SEQUENCE [LARGE SCALE GENOMIC DNA]</scope>
    <source>
        <strain evidence="2 3">Pr1d</strain>
    </source>
</reference>
<organism evidence="2 3">
    <name type="scientific">Bythopirellula goksoeyrii</name>
    <dbReference type="NCBI Taxonomy" id="1400387"/>
    <lineage>
        <taxon>Bacteria</taxon>
        <taxon>Pseudomonadati</taxon>
        <taxon>Planctomycetota</taxon>
        <taxon>Planctomycetia</taxon>
        <taxon>Pirellulales</taxon>
        <taxon>Lacipirellulaceae</taxon>
        <taxon>Bythopirellula</taxon>
    </lineage>
</organism>
<keyword evidence="1" id="KW-0732">Signal</keyword>
<evidence type="ECO:0000313" key="2">
    <source>
        <dbReference type="EMBL" id="QEG34568.1"/>
    </source>
</evidence>
<feature type="chain" id="PRO_5022850365" description="Phytase-like domain-containing protein" evidence="1">
    <location>
        <begin position="30"/>
        <end position="602"/>
    </location>
</feature>
<keyword evidence="3" id="KW-1185">Reference proteome</keyword>
<dbReference type="OrthoDB" id="267377at2"/>
<feature type="signal peptide" evidence="1">
    <location>
        <begin position="1"/>
        <end position="29"/>
    </location>
</feature>
<dbReference type="Pfam" id="PF24251">
    <property type="entry name" value="DUF7453"/>
    <property type="match status" value="1"/>
</dbReference>
<dbReference type="KEGG" id="bgok:Pr1d_18490"/>
<evidence type="ECO:0000256" key="1">
    <source>
        <dbReference type="SAM" id="SignalP"/>
    </source>
</evidence>
<dbReference type="RefSeq" id="WP_148073196.1">
    <property type="nucleotide sequence ID" value="NZ_CP042913.1"/>
</dbReference>
<sequence length="602" mass="61768" precursor="true">MLFVSNFRRALLTATTLAISFCLALTAQADGDLRTVALTGHQVPGAEPGVRFGGSVAPPALNAAGQTAFVGGLIGSGVDSTNDSGIYLEEGGTLREVAREGNQAPGANPGVVFGPFYPPLLDAAGHTSFRNFLAGPGVNFTNEYAIYSDGTGTLVEVARGGSQVPGANPGVKFFFYFSVPSIVLNSPGQTAFRAELNGEGVISTNDEGIYSQRGGTLAEVARAGNQAPDAGAGVVFRGFSDPVLNSTGRIAFFGELSGTGVNGANNSGIYSQVGGTLAEVTREGNQAPGAAPGVVFSFPDSTSPVLNSAGQTAFRGFLTGPGVDSTNNSGIYSGWRGSLEEVARAGNQAPSGGQGVVFVGFSAPVINAAGQTAFGSRLTGTGLNSLNDYAIYSDGTGTLAEVARAGSQAPGANPGVVLRFFLSPMLNAAGQTAFENILAGPGVNSTNDFGLYATDRNGQLVEIVREGNVIDVNDDPLVNDLRTISSFSVATNTGNEDGRPSGFNDVGQLAFSAQFTDGTSGIFVSNRVAVLPEPGDFDLDGDVDGRDFLAWQRNPAVGDLVNWQLNYGFNSPTFSAATVVPEPATAALLALCLQALLPRRIR</sequence>
<dbReference type="InterPro" id="IPR055876">
    <property type="entry name" value="DUF7453"/>
</dbReference>
<name>A0A5B9Q6C1_9BACT</name>
<accession>A0A5B9Q6C1</accession>
<protein>
    <recommendedName>
        <fullName evidence="4">Phytase-like domain-containing protein</fullName>
    </recommendedName>
</protein>